<dbReference type="Gene3D" id="3.40.50.2300">
    <property type="match status" value="4"/>
</dbReference>
<keyword evidence="3" id="KW-0804">Transcription</keyword>
<dbReference type="CDD" id="cd06267">
    <property type="entry name" value="PBP1_LacI_sugar_binding-like"/>
    <property type="match status" value="1"/>
</dbReference>
<sequence>MAAGGRPARGGRRPTLAAVAEAAGVSLKTASRVLNDEPSVSEATRLKVRAAADELGFRRNAVAADLARGGVSRLVGFVTGDIANPFYSDLAAGIERELRKHGLQLITTSSDEDADQERELIDALIERRVAALFIAPTGTDHSYLHPELATGVPVVFLDRPPGGIEADTVVLDNRAGAEEATRHLLAQGHRRIALAGDLSRLWTFRERHEGFVAALRDAGIEDPERYVREGLHDAESARAAVEELLALDEPPTAILTANNKITQGALRALRARAHAPSDGGGDGAAHAPSDGAAHDDRRSVALVGFDDFELADVLGVTVVGYEVSAMGQEAARLAVDRIAAPGGAARWRVVPTVLVPRGSGEIAPKVGTLEVPAGR</sequence>
<evidence type="ECO:0000256" key="2">
    <source>
        <dbReference type="ARBA" id="ARBA00023125"/>
    </source>
</evidence>
<dbReference type="PANTHER" id="PTHR30146">
    <property type="entry name" value="LACI-RELATED TRANSCRIPTIONAL REPRESSOR"/>
    <property type="match status" value="1"/>
</dbReference>
<dbReference type="GO" id="GO:0003700">
    <property type="term" value="F:DNA-binding transcription factor activity"/>
    <property type="evidence" value="ECO:0007669"/>
    <property type="project" value="TreeGrafter"/>
</dbReference>
<protein>
    <submittedName>
        <fullName evidence="6">LacI family DNA-binding transcriptional regulator</fullName>
    </submittedName>
</protein>
<keyword evidence="7" id="KW-1185">Reference proteome</keyword>
<dbReference type="InterPro" id="IPR028082">
    <property type="entry name" value="Peripla_BP_I"/>
</dbReference>
<dbReference type="InterPro" id="IPR001761">
    <property type="entry name" value="Peripla_BP/Lac1_sug-bd_dom"/>
</dbReference>
<dbReference type="InterPro" id="IPR010982">
    <property type="entry name" value="Lambda_DNA-bd_dom_sf"/>
</dbReference>
<dbReference type="SUPFAM" id="SSF47413">
    <property type="entry name" value="lambda repressor-like DNA-binding domains"/>
    <property type="match status" value="1"/>
</dbReference>
<feature type="domain" description="HTH lacI-type" evidence="5">
    <location>
        <begin position="14"/>
        <end position="68"/>
    </location>
</feature>
<dbReference type="Pfam" id="PF00532">
    <property type="entry name" value="Peripla_BP_1"/>
    <property type="match status" value="1"/>
</dbReference>
<dbReference type="Pfam" id="PF00356">
    <property type="entry name" value="LacI"/>
    <property type="match status" value="1"/>
</dbReference>
<dbReference type="PROSITE" id="PS50932">
    <property type="entry name" value="HTH_LACI_2"/>
    <property type="match status" value="1"/>
</dbReference>
<evidence type="ECO:0000256" key="3">
    <source>
        <dbReference type="ARBA" id="ARBA00023163"/>
    </source>
</evidence>
<dbReference type="Proteomes" id="UP000822993">
    <property type="component" value="Unassembled WGS sequence"/>
</dbReference>
<dbReference type="PANTHER" id="PTHR30146:SF109">
    <property type="entry name" value="HTH-TYPE TRANSCRIPTIONAL REGULATOR GALS"/>
    <property type="match status" value="1"/>
</dbReference>
<dbReference type="AlphaFoldDB" id="A0A9D5UB36"/>
<accession>A0A9D5UB36</accession>
<evidence type="ECO:0000313" key="7">
    <source>
        <dbReference type="Proteomes" id="UP000822993"/>
    </source>
</evidence>
<dbReference type="SUPFAM" id="SSF53822">
    <property type="entry name" value="Periplasmic binding protein-like I"/>
    <property type="match status" value="1"/>
</dbReference>
<dbReference type="Gene3D" id="1.10.260.40">
    <property type="entry name" value="lambda repressor-like DNA-binding domains"/>
    <property type="match status" value="1"/>
</dbReference>
<dbReference type="CDD" id="cd01392">
    <property type="entry name" value="HTH_LacI"/>
    <property type="match status" value="1"/>
</dbReference>
<dbReference type="SMART" id="SM00354">
    <property type="entry name" value="HTH_LACI"/>
    <property type="match status" value="1"/>
</dbReference>
<comment type="caution">
    <text evidence="6">The sequence shown here is derived from an EMBL/GenBank/DDBJ whole genome shotgun (WGS) entry which is preliminary data.</text>
</comment>
<gene>
    <name evidence="6" type="ORF">H9623_16135</name>
</gene>
<evidence type="ECO:0000256" key="4">
    <source>
        <dbReference type="SAM" id="MobiDB-lite"/>
    </source>
</evidence>
<feature type="region of interest" description="Disordered" evidence="4">
    <location>
        <begin position="272"/>
        <end position="292"/>
    </location>
</feature>
<keyword evidence="1" id="KW-0805">Transcription regulation</keyword>
<reference evidence="6 7" key="1">
    <citation type="submission" date="2020-08" db="EMBL/GenBank/DDBJ databases">
        <title>A Genomic Blueprint of the Chicken Gut Microbiome.</title>
        <authorList>
            <person name="Gilroy R."/>
            <person name="Ravi A."/>
            <person name="Getino M."/>
            <person name="Pursley I."/>
            <person name="Horton D.L."/>
            <person name="Alikhan N.-F."/>
            <person name="Baker D."/>
            <person name="Gharbi K."/>
            <person name="Hall N."/>
            <person name="Watson M."/>
            <person name="Adriaenssens E.M."/>
            <person name="Foster-Nyarko E."/>
            <person name="Jarju S."/>
            <person name="Secka A."/>
            <person name="Antonio M."/>
            <person name="Oren A."/>
            <person name="Chaudhuri R."/>
            <person name="La Ragione R.M."/>
            <person name="Hildebrand F."/>
            <person name="Pallen M.J."/>
        </authorList>
    </citation>
    <scope>NUCLEOTIDE SEQUENCE [LARGE SCALE GENOMIC DNA]</scope>
    <source>
        <strain evidence="6 7">Sa1BUA8</strain>
    </source>
</reference>
<evidence type="ECO:0000256" key="1">
    <source>
        <dbReference type="ARBA" id="ARBA00023015"/>
    </source>
</evidence>
<keyword evidence="2 6" id="KW-0238">DNA-binding</keyword>
<evidence type="ECO:0000259" key="5">
    <source>
        <dbReference type="PROSITE" id="PS50932"/>
    </source>
</evidence>
<organism evidence="6 7">
    <name type="scientific">Oerskovia douganii</name>
    <dbReference type="NCBI Taxonomy" id="2762210"/>
    <lineage>
        <taxon>Bacteria</taxon>
        <taxon>Bacillati</taxon>
        <taxon>Actinomycetota</taxon>
        <taxon>Actinomycetes</taxon>
        <taxon>Micrococcales</taxon>
        <taxon>Cellulomonadaceae</taxon>
        <taxon>Oerskovia</taxon>
    </lineage>
</organism>
<evidence type="ECO:0000313" key="6">
    <source>
        <dbReference type="EMBL" id="MBE7701823.1"/>
    </source>
</evidence>
<dbReference type="EMBL" id="JACSPN010000026">
    <property type="protein sequence ID" value="MBE7701823.1"/>
    <property type="molecule type" value="Genomic_DNA"/>
</dbReference>
<dbReference type="InterPro" id="IPR000843">
    <property type="entry name" value="HTH_LacI"/>
</dbReference>
<proteinExistence type="predicted"/>
<dbReference type="GO" id="GO:0000976">
    <property type="term" value="F:transcription cis-regulatory region binding"/>
    <property type="evidence" value="ECO:0007669"/>
    <property type="project" value="TreeGrafter"/>
</dbReference>
<name>A0A9D5UB36_9CELL</name>